<dbReference type="SFLD" id="SFLDS00005">
    <property type="entry name" value="Isoprenoid_Synthase_Type_I"/>
    <property type="match status" value="1"/>
</dbReference>
<keyword evidence="5" id="KW-0460">Magnesium</keyword>
<name>A0A7V4FDY8_UNCW3</name>
<comment type="cofactor">
    <cofactor evidence="1">
        <name>Mg(2+)</name>
        <dbReference type="ChEBI" id="CHEBI:18420"/>
    </cofactor>
</comment>
<dbReference type="AlphaFoldDB" id="A0A7V4FDY8"/>
<reference evidence="7" key="1">
    <citation type="journal article" date="2020" name="mSystems">
        <title>Genome- and Community-Level Interaction Insights into Carbon Utilization and Element Cycling Functions of Hydrothermarchaeota in Hydrothermal Sediment.</title>
        <authorList>
            <person name="Zhou Z."/>
            <person name="Liu Y."/>
            <person name="Xu W."/>
            <person name="Pan J."/>
            <person name="Luo Z.H."/>
            <person name="Li M."/>
        </authorList>
    </citation>
    <scope>NUCLEOTIDE SEQUENCE [LARGE SCALE GENOMIC DNA]</scope>
    <source>
        <strain evidence="7">SpSt-655</strain>
    </source>
</reference>
<evidence type="ECO:0000256" key="5">
    <source>
        <dbReference type="ARBA" id="ARBA00022842"/>
    </source>
</evidence>
<gene>
    <name evidence="7" type="ORF">ENU28_00995</name>
</gene>
<dbReference type="InterPro" id="IPR000092">
    <property type="entry name" value="Polyprenyl_synt"/>
</dbReference>
<dbReference type="EMBL" id="DTBX01000037">
    <property type="protein sequence ID" value="HGQ55024.1"/>
    <property type="molecule type" value="Genomic_DNA"/>
</dbReference>
<evidence type="ECO:0000256" key="2">
    <source>
        <dbReference type="ARBA" id="ARBA00006706"/>
    </source>
</evidence>
<dbReference type="CDD" id="cd00685">
    <property type="entry name" value="Trans_IPPS_HT"/>
    <property type="match status" value="1"/>
</dbReference>
<protein>
    <submittedName>
        <fullName evidence="7">Polyprenyl synthetase family protein</fullName>
    </submittedName>
</protein>
<keyword evidence="3" id="KW-0808">Transferase</keyword>
<dbReference type="PANTHER" id="PTHR43281">
    <property type="entry name" value="FARNESYL DIPHOSPHATE SYNTHASE"/>
    <property type="match status" value="1"/>
</dbReference>
<dbReference type="GO" id="GO:0008299">
    <property type="term" value="P:isoprenoid biosynthetic process"/>
    <property type="evidence" value="ECO:0007669"/>
    <property type="project" value="UniProtKB-KW"/>
</dbReference>
<dbReference type="InterPro" id="IPR008949">
    <property type="entry name" value="Isoprenoid_synthase_dom_sf"/>
</dbReference>
<evidence type="ECO:0000256" key="6">
    <source>
        <dbReference type="ARBA" id="ARBA00023229"/>
    </source>
</evidence>
<dbReference type="GO" id="GO:0004659">
    <property type="term" value="F:prenyltransferase activity"/>
    <property type="evidence" value="ECO:0007669"/>
    <property type="project" value="InterPro"/>
</dbReference>
<dbReference type="SUPFAM" id="SSF48576">
    <property type="entry name" value="Terpenoid synthases"/>
    <property type="match status" value="1"/>
</dbReference>
<dbReference type="PANTHER" id="PTHR43281:SF1">
    <property type="entry name" value="FARNESYL DIPHOSPHATE SYNTHASE"/>
    <property type="match status" value="1"/>
</dbReference>
<keyword evidence="4" id="KW-0479">Metal-binding</keyword>
<evidence type="ECO:0000313" key="7">
    <source>
        <dbReference type="EMBL" id="HGQ55024.1"/>
    </source>
</evidence>
<dbReference type="Gene3D" id="1.10.600.10">
    <property type="entry name" value="Farnesyl Diphosphate Synthase"/>
    <property type="match status" value="1"/>
</dbReference>
<dbReference type="PROSITE" id="PS00444">
    <property type="entry name" value="POLYPRENYL_SYNTHASE_2"/>
    <property type="match status" value="1"/>
</dbReference>
<accession>A0A7V4FDY8</accession>
<comment type="caution">
    <text evidence="7">The sequence shown here is derived from an EMBL/GenBank/DDBJ whole genome shotgun (WGS) entry which is preliminary data.</text>
</comment>
<comment type="similarity">
    <text evidence="2">Belongs to the FPP/GGPP synthase family.</text>
</comment>
<sequence length="238" mass="27822">MKEKKEFEKFLREELKKYTKDYPKELRKGIFYAMTGGKRIRPLLLFSLLDKKTKIKKKEIMKIGLVIELIHNFSLVHDDLPAIDNDDYRRGRLTTHKVFGEGEAILIGDALFSLAFQVLSDLKIEDSLKIGIFKILTKATADLVAGEFLDIKKKNFTKEEYEKMIKKKTAALFRAIFQIAALLLNLKDKNIEKWTVYGEDYGSLFQIEDDIKDKEEIPFLGELKRKYEKRLKNGFNEN</sequence>
<dbReference type="PROSITE" id="PS00723">
    <property type="entry name" value="POLYPRENYL_SYNTHASE_1"/>
    <property type="match status" value="1"/>
</dbReference>
<evidence type="ECO:0000256" key="1">
    <source>
        <dbReference type="ARBA" id="ARBA00001946"/>
    </source>
</evidence>
<evidence type="ECO:0000256" key="4">
    <source>
        <dbReference type="ARBA" id="ARBA00022723"/>
    </source>
</evidence>
<keyword evidence="6" id="KW-0414">Isoprene biosynthesis</keyword>
<proteinExistence type="inferred from homology"/>
<evidence type="ECO:0000256" key="3">
    <source>
        <dbReference type="ARBA" id="ARBA00022679"/>
    </source>
</evidence>
<organism evidence="7">
    <name type="scientific">candidate division WOR-3 bacterium</name>
    <dbReference type="NCBI Taxonomy" id="2052148"/>
    <lineage>
        <taxon>Bacteria</taxon>
        <taxon>Bacteria division WOR-3</taxon>
    </lineage>
</organism>
<dbReference type="Pfam" id="PF00348">
    <property type="entry name" value="polyprenyl_synt"/>
    <property type="match status" value="1"/>
</dbReference>
<dbReference type="InterPro" id="IPR033749">
    <property type="entry name" value="Polyprenyl_synt_CS"/>
</dbReference>
<dbReference type="GO" id="GO:0046872">
    <property type="term" value="F:metal ion binding"/>
    <property type="evidence" value="ECO:0007669"/>
    <property type="project" value="UniProtKB-KW"/>
</dbReference>